<dbReference type="EMBL" id="STGW01000002">
    <property type="protein sequence ID" value="THV17757.1"/>
    <property type="molecule type" value="Genomic_DNA"/>
</dbReference>
<dbReference type="RefSeq" id="WP_136561692.1">
    <property type="nucleotide sequence ID" value="NZ_BAABLS010000001.1"/>
</dbReference>
<evidence type="ECO:0000313" key="5">
    <source>
        <dbReference type="Proteomes" id="UP000307087"/>
    </source>
</evidence>
<sequence>MRIVRFTTGEEPSYGVLTGDLDAYGQPEDDAVIVGLAGDPLYVGIKLLEKEYRLDDVRLLAPVLPRSKVIGIGKNYAAHAAEMGGEAPKEPLMFLKPNTSVVGPGDAVVHPRQSEFISYEGEVAVVIGRICRDVPPEQATDVIHGYTIANDVTARDLQKSDGQFTRAKGFDTFCPLGPWIETDLDPHDFSQGRRIQTFLNGDVVQDGSTADMIHDIPTLVAHVSSVMTLLPGDVILTGTPEGVGQMVPGDEIEISIEGLGTLTNKVEARA</sequence>
<proteinExistence type="predicted"/>
<dbReference type="InterPro" id="IPR011234">
    <property type="entry name" value="Fumarylacetoacetase-like_C"/>
</dbReference>
<dbReference type="Pfam" id="PF01557">
    <property type="entry name" value="FAA_hydrolase"/>
    <property type="match status" value="1"/>
</dbReference>
<keyword evidence="1" id="KW-0479">Metal-binding</keyword>
<evidence type="ECO:0000259" key="2">
    <source>
        <dbReference type="Pfam" id="PF01557"/>
    </source>
</evidence>
<feature type="domain" description="Fumarylacetoacetase-like C-terminal" evidence="2">
    <location>
        <begin position="68"/>
        <end position="266"/>
    </location>
</feature>
<dbReference type="GO" id="GO:0019752">
    <property type="term" value="P:carboxylic acid metabolic process"/>
    <property type="evidence" value="ECO:0007669"/>
    <property type="project" value="UniProtKB-ARBA"/>
</dbReference>
<protein>
    <submittedName>
        <fullName evidence="4">Fumarylacetoacetate hydrolase family protein</fullName>
    </submittedName>
</protein>
<dbReference type="Pfam" id="PF10370">
    <property type="entry name" value="Rv2993c-like_N"/>
    <property type="match status" value="1"/>
</dbReference>
<organism evidence="4 5">
    <name type="scientific">Nocardioides caeni</name>
    <dbReference type="NCBI Taxonomy" id="574700"/>
    <lineage>
        <taxon>Bacteria</taxon>
        <taxon>Bacillati</taxon>
        <taxon>Actinomycetota</taxon>
        <taxon>Actinomycetes</taxon>
        <taxon>Propionibacteriales</taxon>
        <taxon>Nocardioidaceae</taxon>
        <taxon>Nocardioides</taxon>
    </lineage>
</organism>
<feature type="domain" description="Rv2993c-like N-terminal" evidence="3">
    <location>
        <begin position="1"/>
        <end position="62"/>
    </location>
</feature>
<keyword evidence="4" id="KW-0378">Hydrolase</keyword>
<name>A0A4S8NL65_9ACTN</name>
<dbReference type="PANTHER" id="PTHR11820">
    <property type="entry name" value="ACYLPYRUVASE"/>
    <property type="match status" value="1"/>
</dbReference>
<dbReference type="GO" id="GO:0018773">
    <property type="term" value="F:acetylpyruvate hydrolase activity"/>
    <property type="evidence" value="ECO:0007669"/>
    <property type="project" value="TreeGrafter"/>
</dbReference>
<dbReference type="InterPro" id="IPR018833">
    <property type="entry name" value="Rv2993c-like_N"/>
</dbReference>
<evidence type="ECO:0000313" key="4">
    <source>
        <dbReference type="EMBL" id="THV17757.1"/>
    </source>
</evidence>
<accession>A0A4S8NL65</accession>
<dbReference type="InterPro" id="IPR036663">
    <property type="entry name" value="Fumarylacetoacetase_C_sf"/>
</dbReference>
<dbReference type="OrthoDB" id="9805307at2"/>
<evidence type="ECO:0000256" key="1">
    <source>
        <dbReference type="ARBA" id="ARBA00022723"/>
    </source>
</evidence>
<keyword evidence="5" id="KW-1185">Reference proteome</keyword>
<dbReference type="AlphaFoldDB" id="A0A4S8NL65"/>
<dbReference type="GO" id="GO:0016853">
    <property type="term" value="F:isomerase activity"/>
    <property type="evidence" value="ECO:0007669"/>
    <property type="project" value="UniProtKB-ARBA"/>
</dbReference>
<dbReference type="SUPFAM" id="SSF56529">
    <property type="entry name" value="FAH"/>
    <property type="match status" value="1"/>
</dbReference>
<gene>
    <name evidence="4" type="ORF">E9934_04625</name>
</gene>
<comment type="caution">
    <text evidence="4">The sequence shown here is derived from an EMBL/GenBank/DDBJ whole genome shotgun (WGS) entry which is preliminary data.</text>
</comment>
<dbReference type="Proteomes" id="UP000307087">
    <property type="component" value="Unassembled WGS sequence"/>
</dbReference>
<evidence type="ECO:0000259" key="3">
    <source>
        <dbReference type="Pfam" id="PF10370"/>
    </source>
</evidence>
<reference evidence="4 5" key="1">
    <citation type="journal article" date="2009" name="Int. J. Syst. Evol. Microbiol.">
        <title>Nocardioides caeni sp. nov., isolated from wastewater.</title>
        <authorList>
            <person name="Yoon J.H."/>
            <person name="Kang S.J."/>
            <person name="Park S."/>
            <person name="Kim W."/>
            <person name="Oh T.K."/>
        </authorList>
    </citation>
    <scope>NUCLEOTIDE SEQUENCE [LARGE SCALE GENOMIC DNA]</scope>
    <source>
        <strain evidence="4 5">DSM 23134</strain>
    </source>
</reference>
<dbReference type="Gene3D" id="3.90.850.10">
    <property type="entry name" value="Fumarylacetoacetase-like, C-terminal domain"/>
    <property type="match status" value="1"/>
</dbReference>
<dbReference type="GO" id="GO:0046872">
    <property type="term" value="F:metal ion binding"/>
    <property type="evidence" value="ECO:0007669"/>
    <property type="project" value="UniProtKB-KW"/>
</dbReference>
<dbReference type="PANTHER" id="PTHR11820:SF7">
    <property type="entry name" value="ACYLPYRUVASE FAHD1, MITOCHONDRIAL"/>
    <property type="match status" value="1"/>
</dbReference>
<dbReference type="Gene3D" id="2.30.30.370">
    <property type="entry name" value="FAH"/>
    <property type="match status" value="1"/>
</dbReference>
<dbReference type="FunFam" id="3.90.850.10:FF:000002">
    <property type="entry name" value="2-hydroxyhepta-2,4-diene-1,7-dioate isomerase"/>
    <property type="match status" value="1"/>
</dbReference>